<feature type="transmembrane region" description="Helical" evidence="7">
    <location>
        <begin position="238"/>
        <end position="260"/>
    </location>
</feature>
<evidence type="ECO:0000256" key="5">
    <source>
        <dbReference type="ARBA" id="ARBA00022989"/>
    </source>
</evidence>
<keyword evidence="2 7" id="KW-0813">Transport</keyword>
<dbReference type="InterPro" id="IPR035906">
    <property type="entry name" value="MetI-like_sf"/>
</dbReference>
<comment type="caution">
    <text evidence="9">The sequence shown here is derived from an EMBL/GenBank/DDBJ whole genome shotgun (WGS) entry which is preliminary data.</text>
</comment>
<keyword evidence="5 7" id="KW-1133">Transmembrane helix</keyword>
<feature type="transmembrane region" description="Helical" evidence="7">
    <location>
        <begin position="176"/>
        <end position="196"/>
    </location>
</feature>
<keyword evidence="10" id="KW-1185">Reference proteome</keyword>
<dbReference type="GO" id="GO:0055085">
    <property type="term" value="P:transmembrane transport"/>
    <property type="evidence" value="ECO:0007669"/>
    <property type="project" value="InterPro"/>
</dbReference>
<feature type="transmembrane region" description="Helical" evidence="7">
    <location>
        <begin position="134"/>
        <end position="156"/>
    </location>
</feature>
<evidence type="ECO:0000313" key="9">
    <source>
        <dbReference type="EMBL" id="PTL71365.1"/>
    </source>
</evidence>
<name>A0A2T4UP98_9MICO</name>
<sequence length="313" mass="33229">MLRYAARRIATGIILIVLVSAITYWLLSFSFDSILANRLLTAANTETVAALKAELGLDRPIPVQYVDWLGRVLTGDLGQSFYTGEPVASAVARRMGVTLSVIIPALIISVVIAVVLGVVAAARGGWIDKMLQGVMLSGLLIPGLLVAIFLVSVLAVTLQVLPAGGYTSPQDDPQAWVRSITIPVIVLCLGGAANIATQVRGTMIDELRKDYVRTLRTRGVSTRALVLRHALRNAAGPALTVAGLEFGSMFFGALVIEQVFALPGVGLYSFNASIQGDFPVIMGLVIFSVGLTVAINLITDLANGWLNPKARVH</sequence>
<reference evidence="9 10" key="1">
    <citation type="submission" date="2018-03" db="EMBL/GenBank/DDBJ databases">
        <title>Bacteriophage NCPPB3778 and a type I-E CRISPR drive the evolution of the US Biological Select Agent, Rathayibacter toxicus.</title>
        <authorList>
            <person name="Davis E.W.II."/>
            <person name="Tabima J.F."/>
            <person name="Weisberg A.J."/>
            <person name="Dantas Lopes L."/>
            <person name="Wiseman M.S."/>
            <person name="Wiseman M.S."/>
            <person name="Pupko T."/>
            <person name="Belcher M.S."/>
            <person name="Sechler A.J."/>
            <person name="Tancos M.A."/>
            <person name="Schroeder B.K."/>
            <person name="Murray T.D."/>
            <person name="Luster D.G."/>
            <person name="Schneider W.L."/>
            <person name="Rogers E."/>
            <person name="Andreote F.D."/>
            <person name="Grunwald N.J."/>
            <person name="Putnam M.L."/>
            <person name="Chang J.H."/>
        </authorList>
    </citation>
    <scope>NUCLEOTIDE SEQUENCE [LARGE SCALE GENOMIC DNA]</scope>
    <source>
        <strain evidence="9 10">DSM 15933</strain>
    </source>
</reference>
<feature type="domain" description="ABC transmembrane type-1" evidence="8">
    <location>
        <begin position="95"/>
        <end position="299"/>
    </location>
</feature>
<keyword evidence="3" id="KW-1003">Cell membrane</keyword>
<dbReference type="Gene3D" id="1.10.3720.10">
    <property type="entry name" value="MetI-like"/>
    <property type="match status" value="1"/>
</dbReference>
<organism evidence="9 10">
    <name type="scientific">Rathayibacter caricis DSM 15933</name>
    <dbReference type="NCBI Taxonomy" id="1328867"/>
    <lineage>
        <taxon>Bacteria</taxon>
        <taxon>Bacillati</taxon>
        <taxon>Actinomycetota</taxon>
        <taxon>Actinomycetes</taxon>
        <taxon>Micrococcales</taxon>
        <taxon>Microbacteriaceae</taxon>
        <taxon>Rathayibacter</taxon>
    </lineage>
</organism>
<feature type="transmembrane region" description="Helical" evidence="7">
    <location>
        <begin position="280"/>
        <end position="299"/>
    </location>
</feature>
<dbReference type="RefSeq" id="WP_107576174.1">
    <property type="nucleotide sequence ID" value="NZ_PZPL01000002.1"/>
</dbReference>
<feature type="transmembrane region" description="Helical" evidence="7">
    <location>
        <begin position="101"/>
        <end position="122"/>
    </location>
</feature>
<gene>
    <name evidence="9" type="ORF">C1I63_19290</name>
</gene>
<keyword evidence="6 7" id="KW-0472">Membrane</keyword>
<evidence type="ECO:0000256" key="1">
    <source>
        <dbReference type="ARBA" id="ARBA00004651"/>
    </source>
</evidence>
<evidence type="ECO:0000259" key="8">
    <source>
        <dbReference type="PROSITE" id="PS50928"/>
    </source>
</evidence>
<dbReference type="AlphaFoldDB" id="A0A2T4UP98"/>
<dbReference type="CDD" id="cd06261">
    <property type="entry name" value="TM_PBP2"/>
    <property type="match status" value="1"/>
</dbReference>
<dbReference type="InterPro" id="IPR000515">
    <property type="entry name" value="MetI-like"/>
</dbReference>
<feature type="transmembrane region" description="Helical" evidence="7">
    <location>
        <begin position="12"/>
        <end position="31"/>
    </location>
</feature>
<dbReference type="Proteomes" id="UP000241085">
    <property type="component" value="Unassembled WGS sequence"/>
</dbReference>
<evidence type="ECO:0000256" key="3">
    <source>
        <dbReference type="ARBA" id="ARBA00022475"/>
    </source>
</evidence>
<comment type="subcellular location">
    <subcellularLocation>
        <location evidence="1 7">Cell membrane</location>
        <topology evidence="1 7">Multi-pass membrane protein</topology>
    </subcellularLocation>
</comment>
<evidence type="ECO:0000256" key="2">
    <source>
        <dbReference type="ARBA" id="ARBA00022448"/>
    </source>
</evidence>
<dbReference type="PANTHER" id="PTHR43163:SF6">
    <property type="entry name" value="DIPEPTIDE TRANSPORT SYSTEM PERMEASE PROTEIN DPPB-RELATED"/>
    <property type="match status" value="1"/>
</dbReference>
<dbReference type="GO" id="GO:0005886">
    <property type="term" value="C:plasma membrane"/>
    <property type="evidence" value="ECO:0007669"/>
    <property type="project" value="UniProtKB-SubCell"/>
</dbReference>
<dbReference type="PROSITE" id="PS50928">
    <property type="entry name" value="ABC_TM1"/>
    <property type="match status" value="1"/>
</dbReference>
<dbReference type="EMBL" id="PZPL01000002">
    <property type="protein sequence ID" value="PTL71365.1"/>
    <property type="molecule type" value="Genomic_DNA"/>
</dbReference>
<evidence type="ECO:0000256" key="6">
    <source>
        <dbReference type="ARBA" id="ARBA00023136"/>
    </source>
</evidence>
<proteinExistence type="inferred from homology"/>
<evidence type="ECO:0000313" key="10">
    <source>
        <dbReference type="Proteomes" id="UP000241085"/>
    </source>
</evidence>
<dbReference type="SUPFAM" id="SSF161098">
    <property type="entry name" value="MetI-like"/>
    <property type="match status" value="1"/>
</dbReference>
<dbReference type="InterPro" id="IPR045621">
    <property type="entry name" value="BPD_transp_1_N"/>
</dbReference>
<accession>A0A2T4UP98</accession>
<comment type="similarity">
    <text evidence="7">Belongs to the binding-protein-dependent transport system permease family.</text>
</comment>
<protein>
    <submittedName>
        <fullName evidence="9">ABC transporter permease</fullName>
    </submittedName>
</protein>
<evidence type="ECO:0000256" key="7">
    <source>
        <dbReference type="RuleBase" id="RU363032"/>
    </source>
</evidence>
<evidence type="ECO:0000256" key="4">
    <source>
        <dbReference type="ARBA" id="ARBA00022692"/>
    </source>
</evidence>
<dbReference type="Pfam" id="PF00528">
    <property type="entry name" value="BPD_transp_1"/>
    <property type="match status" value="1"/>
</dbReference>
<dbReference type="PANTHER" id="PTHR43163">
    <property type="entry name" value="DIPEPTIDE TRANSPORT SYSTEM PERMEASE PROTEIN DPPB-RELATED"/>
    <property type="match status" value="1"/>
</dbReference>
<dbReference type="Pfam" id="PF19300">
    <property type="entry name" value="BPD_transp_1_N"/>
    <property type="match status" value="1"/>
</dbReference>
<keyword evidence="4 7" id="KW-0812">Transmembrane</keyword>